<name>A0A5J9UVV6_9POAL</name>
<keyword evidence="3" id="KW-1185">Reference proteome</keyword>
<accession>A0A5J9UVV6</accession>
<dbReference type="Gramene" id="TVU27883">
    <property type="protein sequence ID" value="TVU27883"/>
    <property type="gene ID" value="EJB05_19384"/>
</dbReference>
<sequence length="145" mass="15194">MISQGRIVGIISAGVGQICVVDVVLAAKPAAIVQATDARRQIWRLPGRPPNCLRRLAVAPVPCSAHPPALGRRPRLHRTTSATPASVAPRHVRAPRPPQRRAASVRALLAPLRSAAPPRPCATVAAIALAFTSASTSAKDRFTSS</sequence>
<evidence type="ECO:0000313" key="3">
    <source>
        <dbReference type="Proteomes" id="UP000324897"/>
    </source>
</evidence>
<dbReference type="Proteomes" id="UP000324897">
    <property type="component" value="Chromosome 1"/>
</dbReference>
<organism evidence="2 3">
    <name type="scientific">Eragrostis curvula</name>
    <name type="common">weeping love grass</name>
    <dbReference type="NCBI Taxonomy" id="38414"/>
    <lineage>
        <taxon>Eukaryota</taxon>
        <taxon>Viridiplantae</taxon>
        <taxon>Streptophyta</taxon>
        <taxon>Embryophyta</taxon>
        <taxon>Tracheophyta</taxon>
        <taxon>Spermatophyta</taxon>
        <taxon>Magnoliopsida</taxon>
        <taxon>Liliopsida</taxon>
        <taxon>Poales</taxon>
        <taxon>Poaceae</taxon>
        <taxon>PACMAD clade</taxon>
        <taxon>Chloridoideae</taxon>
        <taxon>Eragrostideae</taxon>
        <taxon>Eragrostidinae</taxon>
        <taxon>Eragrostis</taxon>
    </lineage>
</organism>
<gene>
    <name evidence="2" type="ORF">EJB05_19384</name>
</gene>
<evidence type="ECO:0000313" key="2">
    <source>
        <dbReference type="EMBL" id="TVU27883.1"/>
    </source>
</evidence>
<reference evidence="2 3" key="1">
    <citation type="journal article" date="2019" name="Sci. Rep.">
        <title>A high-quality genome of Eragrostis curvula grass provides insights into Poaceae evolution and supports new strategies to enhance forage quality.</title>
        <authorList>
            <person name="Carballo J."/>
            <person name="Santos B.A.C.M."/>
            <person name="Zappacosta D."/>
            <person name="Garbus I."/>
            <person name="Selva J.P."/>
            <person name="Gallo C.A."/>
            <person name="Diaz A."/>
            <person name="Albertini E."/>
            <person name="Caccamo M."/>
            <person name="Echenique V."/>
        </authorList>
    </citation>
    <scope>NUCLEOTIDE SEQUENCE [LARGE SCALE GENOMIC DNA]</scope>
    <source>
        <strain evidence="3">cv. Victoria</strain>
        <tissue evidence="2">Leaf</tissue>
    </source>
</reference>
<dbReference type="EMBL" id="RWGY01000011">
    <property type="protein sequence ID" value="TVU27883.1"/>
    <property type="molecule type" value="Genomic_DNA"/>
</dbReference>
<evidence type="ECO:0000256" key="1">
    <source>
        <dbReference type="SAM" id="MobiDB-lite"/>
    </source>
</evidence>
<feature type="region of interest" description="Disordered" evidence="1">
    <location>
        <begin position="67"/>
        <end position="100"/>
    </location>
</feature>
<protein>
    <submittedName>
        <fullName evidence="2">Uncharacterized protein</fullName>
    </submittedName>
</protein>
<feature type="non-terminal residue" evidence="2">
    <location>
        <position position="1"/>
    </location>
</feature>
<proteinExistence type="predicted"/>
<dbReference type="AlphaFoldDB" id="A0A5J9UVV6"/>
<comment type="caution">
    <text evidence="2">The sequence shown here is derived from an EMBL/GenBank/DDBJ whole genome shotgun (WGS) entry which is preliminary data.</text>
</comment>